<keyword evidence="2" id="KW-0393">Immunoglobulin domain</keyword>
<dbReference type="InterPro" id="IPR007110">
    <property type="entry name" value="Ig-like_dom"/>
</dbReference>
<feature type="domain" description="Ig-like" evidence="4">
    <location>
        <begin position="257"/>
        <end position="339"/>
    </location>
</feature>
<sequence length="855" mass="93053">MCRAHFLPKTLKPRHKGAALLPTHSSIHPFTSRFNPPPRMDLPSFFLRLITAVVLTSSWCVRGLRVDILPVRPLFRLGDRRQLVCRVQDCPAVASVSWSPMEDRPLTASVSNNRTHSVLTISSVTTEHEGALLCKVGCGQQRRQVKTNVRVYNFPSAPKITFQEELRLGVDSTLACQVDKVYPAEHLTLTWLRGDAVLLMTTGDPGSTAVRSEYRFTPQKQDSGGRITCRAVLDLQDLPAEDRTKESGLTLNVLYAPVFTAVSGSMMTMAGSPHTLSCSAEGNPEPSVSWAFRTADGRSVRRGRGGQLVFPAVELSDAGGYECWAQNSEGNVSAAVNVTVHAPPTNTTLSVSPGREVVEGQRVTFTCHSEGSPIPTLVIKKEGEVLAKSEPTSPSLTISIPSTVLEDTALYSCEASNNYDSQQTFVSVTVRAHPLQVEASPQLSAERGSALTLTCRASGCLHPPMLSWRRTDRNGTVLQRTQQPDGRSLLHLQDLDLQHQGTYSCEAECDAVIRTREIHVHVYSFPSDPVLEDPGPVLLDQEADFHCDISSVFSANQLRVRWLSGNATLMSESFRFSGSLQNISSVLKHRVREDQQVLTCQVELLTEGGDIWRSRRTSIPLQVHYPPRLTALSMSSGEEVVEGQQVTLTCRSDGAPPPTLLLKRNGTELKRSSVASSSLTFSISSTLLEDSALYKCEASNQYGNQSVSSSITVKAPPRNTTVIILPSEVVQEGQNVTVCCQTISFPPSAVILKKLSNGTELFSTNGTFLLVNVTTRDSGLYQVNVTNDLGYQIKVFSISVRESTSGRPPGLGAVLVPVLSVAAGLAASALLLDYLRRSRKKGFYQLPQSAPPTAS</sequence>
<keyword evidence="3" id="KW-0472">Membrane</keyword>
<keyword evidence="3" id="KW-1133">Transmembrane helix</keyword>
<protein>
    <submittedName>
        <fullName evidence="5">(Atlantic silverside) hypothetical protein</fullName>
    </submittedName>
</protein>
<keyword evidence="6" id="KW-1185">Reference proteome</keyword>
<dbReference type="CDD" id="cd00096">
    <property type="entry name" value="Ig"/>
    <property type="match status" value="3"/>
</dbReference>
<keyword evidence="1" id="KW-1015">Disulfide bond</keyword>
<dbReference type="FunFam" id="2.60.40.10:FF:000032">
    <property type="entry name" value="palladin isoform X1"/>
    <property type="match status" value="1"/>
</dbReference>
<feature type="domain" description="Ig-like" evidence="4">
    <location>
        <begin position="344"/>
        <end position="429"/>
    </location>
</feature>
<accession>A0A8S4AGJ0</accession>
<dbReference type="EMBL" id="CAJRST010000002">
    <property type="protein sequence ID" value="CAG5862676.1"/>
    <property type="molecule type" value="Genomic_DNA"/>
</dbReference>
<dbReference type="PRINTS" id="PR01474">
    <property type="entry name" value="VCAM1"/>
</dbReference>
<feature type="domain" description="Ig-like" evidence="4">
    <location>
        <begin position="434"/>
        <end position="519"/>
    </location>
</feature>
<dbReference type="OrthoDB" id="10045578at2759"/>
<dbReference type="InterPro" id="IPR003598">
    <property type="entry name" value="Ig_sub2"/>
</dbReference>
<dbReference type="PANTHER" id="PTHR13771">
    <property type="entry name" value="INTERCELLULAR ADHESION MOLECULE"/>
    <property type="match status" value="1"/>
</dbReference>
<dbReference type="Gene3D" id="2.60.40.10">
    <property type="entry name" value="Immunoglobulins"/>
    <property type="match status" value="8"/>
</dbReference>
<proteinExistence type="predicted"/>
<dbReference type="GO" id="GO:0005178">
    <property type="term" value="F:integrin binding"/>
    <property type="evidence" value="ECO:0007669"/>
    <property type="project" value="InterPro"/>
</dbReference>
<dbReference type="SUPFAM" id="SSF48726">
    <property type="entry name" value="Immunoglobulin"/>
    <property type="match status" value="8"/>
</dbReference>
<organism evidence="5 6">
    <name type="scientific">Menidia menidia</name>
    <name type="common">Atlantic silverside</name>
    <dbReference type="NCBI Taxonomy" id="238744"/>
    <lineage>
        <taxon>Eukaryota</taxon>
        <taxon>Metazoa</taxon>
        <taxon>Chordata</taxon>
        <taxon>Craniata</taxon>
        <taxon>Vertebrata</taxon>
        <taxon>Euteleostomi</taxon>
        <taxon>Actinopterygii</taxon>
        <taxon>Neopterygii</taxon>
        <taxon>Teleostei</taxon>
        <taxon>Neoteleostei</taxon>
        <taxon>Acanthomorphata</taxon>
        <taxon>Ovalentaria</taxon>
        <taxon>Atherinomorphae</taxon>
        <taxon>Atheriniformes</taxon>
        <taxon>Atherinopsidae</taxon>
        <taxon>Menidiinae</taxon>
        <taxon>Menidia</taxon>
    </lineage>
</organism>
<dbReference type="Proteomes" id="UP000677803">
    <property type="component" value="Unassembled WGS sequence"/>
</dbReference>
<feature type="domain" description="Ig-like" evidence="4">
    <location>
        <begin position="627"/>
        <end position="712"/>
    </location>
</feature>
<name>A0A8S4AGJ0_9TELE</name>
<dbReference type="AlphaFoldDB" id="A0A8S4AGJ0"/>
<dbReference type="InterPro" id="IPR003989">
    <property type="entry name" value="VCAM-1"/>
</dbReference>
<feature type="domain" description="Ig-like" evidence="4">
    <location>
        <begin position="78"/>
        <end position="150"/>
    </location>
</feature>
<dbReference type="SMART" id="SM00408">
    <property type="entry name" value="IGc2"/>
    <property type="match status" value="6"/>
</dbReference>
<evidence type="ECO:0000313" key="5">
    <source>
        <dbReference type="EMBL" id="CAG5862676.1"/>
    </source>
</evidence>
<evidence type="ECO:0000256" key="2">
    <source>
        <dbReference type="ARBA" id="ARBA00023319"/>
    </source>
</evidence>
<reference evidence="5" key="1">
    <citation type="submission" date="2021-05" db="EMBL/GenBank/DDBJ databases">
        <authorList>
            <person name="Tigano A."/>
        </authorList>
    </citation>
    <scope>NUCLEOTIDE SEQUENCE</scope>
</reference>
<gene>
    <name evidence="5" type="ORF">MMEN_LOCUS1234</name>
</gene>
<dbReference type="InterPro" id="IPR047012">
    <property type="entry name" value="ICAM_VCAM"/>
</dbReference>
<feature type="domain" description="Ig-like" evidence="4">
    <location>
        <begin position="717"/>
        <end position="799"/>
    </location>
</feature>
<dbReference type="InterPro" id="IPR013783">
    <property type="entry name" value="Ig-like_fold"/>
</dbReference>
<dbReference type="GO" id="GO:0005886">
    <property type="term" value="C:plasma membrane"/>
    <property type="evidence" value="ECO:0007669"/>
    <property type="project" value="TreeGrafter"/>
</dbReference>
<dbReference type="Pfam" id="PF13927">
    <property type="entry name" value="Ig_3"/>
    <property type="match status" value="4"/>
</dbReference>
<comment type="caution">
    <text evidence="5">The sequence shown here is derived from an EMBL/GenBank/DDBJ whole genome shotgun (WGS) entry which is preliminary data.</text>
</comment>
<dbReference type="InterPro" id="IPR036179">
    <property type="entry name" value="Ig-like_dom_sf"/>
</dbReference>
<evidence type="ECO:0000313" key="6">
    <source>
        <dbReference type="Proteomes" id="UP000677803"/>
    </source>
</evidence>
<dbReference type="SMART" id="SM00409">
    <property type="entry name" value="IG"/>
    <property type="match status" value="7"/>
</dbReference>
<evidence type="ECO:0000256" key="3">
    <source>
        <dbReference type="SAM" id="Phobius"/>
    </source>
</evidence>
<evidence type="ECO:0000256" key="1">
    <source>
        <dbReference type="ARBA" id="ARBA00023157"/>
    </source>
</evidence>
<feature type="transmembrane region" description="Helical" evidence="3">
    <location>
        <begin position="811"/>
        <end position="832"/>
    </location>
</feature>
<dbReference type="InterPro" id="IPR003599">
    <property type="entry name" value="Ig_sub"/>
</dbReference>
<evidence type="ECO:0000259" key="4">
    <source>
        <dbReference type="PROSITE" id="PS50835"/>
    </source>
</evidence>
<dbReference type="PROSITE" id="PS50835">
    <property type="entry name" value="IG_LIKE"/>
    <property type="match status" value="7"/>
</dbReference>
<keyword evidence="3" id="KW-0812">Transmembrane</keyword>
<dbReference type="GO" id="GO:0098609">
    <property type="term" value="P:cell-cell adhesion"/>
    <property type="evidence" value="ECO:0007669"/>
    <property type="project" value="InterPro"/>
</dbReference>
<feature type="domain" description="Ig-like" evidence="4">
    <location>
        <begin position="158"/>
        <end position="250"/>
    </location>
</feature>
<dbReference type="PANTHER" id="PTHR13771:SF14">
    <property type="entry name" value="VASCULAR CELL ADHESION PROTEIN 1"/>
    <property type="match status" value="1"/>
</dbReference>